<dbReference type="GO" id="GO:0034605">
    <property type="term" value="P:cellular response to heat"/>
    <property type="evidence" value="ECO:0007669"/>
    <property type="project" value="TreeGrafter"/>
</dbReference>
<dbReference type="InterPro" id="IPR001270">
    <property type="entry name" value="ClpA/B"/>
</dbReference>
<dbReference type="InterPro" id="IPR003959">
    <property type="entry name" value="ATPase_AAA_core"/>
</dbReference>
<accession>A0A2V0P3H7</accession>
<dbReference type="InterPro" id="IPR050130">
    <property type="entry name" value="ClpA_ClpB"/>
</dbReference>
<evidence type="ECO:0000313" key="11">
    <source>
        <dbReference type="EMBL" id="GBF94139.1"/>
    </source>
</evidence>
<protein>
    <submittedName>
        <fullName evidence="11">Chaperone chloroplastic-like</fullName>
    </submittedName>
</protein>
<feature type="region of interest" description="Disordered" evidence="9">
    <location>
        <begin position="1"/>
        <end position="24"/>
    </location>
</feature>
<dbReference type="PROSITE" id="PS00871">
    <property type="entry name" value="CLPAB_2"/>
    <property type="match status" value="1"/>
</dbReference>
<evidence type="ECO:0000256" key="9">
    <source>
        <dbReference type="SAM" id="MobiDB-lite"/>
    </source>
</evidence>
<evidence type="ECO:0000259" key="10">
    <source>
        <dbReference type="PROSITE" id="PS51903"/>
    </source>
</evidence>
<dbReference type="PROSITE" id="PS51903">
    <property type="entry name" value="CLP_R"/>
    <property type="match status" value="1"/>
</dbReference>
<evidence type="ECO:0000256" key="4">
    <source>
        <dbReference type="ARBA" id="ARBA00022840"/>
    </source>
</evidence>
<feature type="compositionally biased region" description="Low complexity" evidence="9">
    <location>
        <begin position="8"/>
        <end position="24"/>
    </location>
</feature>
<evidence type="ECO:0000256" key="5">
    <source>
        <dbReference type="ARBA" id="ARBA00023186"/>
    </source>
</evidence>
<dbReference type="FunFam" id="3.40.50.300:FF:000120">
    <property type="entry name" value="ATP-dependent chaperone ClpB"/>
    <property type="match status" value="1"/>
</dbReference>
<dbReference type="Pfam" id="PF07724">
    <property type="entry name" value="AAA_2"/>
    <property type="match status" value="1"/>
</dbReference>
<evidence type="ECO:0000256" key="1">
    <source>
        <dbReference type="ARBA" id="ARBA00008675"/>
    </source>
</evidence>
<keyword evidence="5 7" id="KW-0143">Chaperone</keyword>
<dbReference type="CDD" id="cd19499">
    <property type="entry name" value="RecA-like_ClpB_Hsp104-like"/>
    <property type="match status" value="1"/>
</dbReference>
<keyword evidence="8" id="KW-0175">Coiled coil</keyword>
<feature type="coiled-coil region" evidence="8">
    <location>
        <begin position="569"/>
        <end position="616"/>
    </location>
</feature>
<dbReference type="InterPro" id="IPR028299">
    <property type="entry name" value="ClpA/B_CS2"/>
</dbReference>
<evidence type="ECO:0000256" key="8">
    <source>
        <dbReference type="SAM" id="Coils"/>
    </source>
</evidence>
<dbReference type="InterPro" id="IPR017730">
    <property type="entry name" value="Chaperonin_ClpB"/>
</dbReference>
<dbReference type="PROSITE" id="PS00870">
    <property type="entry name" value="CLPAB_1"/>
    <property type="match status" value="1"/>
</dbReference>
<dbReference type="CDD" id="cd00009">
    <property type="entry name" value="AAA"/>
    <property type="match status" value="1"/>
</dbReference>
<evidence type="ECO:0000256" key="3">
    <source>
        <dbReference type="ARBA" id="ARBA00022741"/>
    </source>
</evidence>
<dbReference type="SUPFAM" id="SSF81923">
    <property type="entry name" value="Double Clp-N motif"/>
    <property type="match status" value="1"/>
</dbReference>
<dbReference type="InterPro" id="IPR027417">
    <property type="entry name" value="P-loop_NTPase"/>
</dbReference>
<dbReference type="Pfam" id="PF17871">
    <property type="entry name" value="AAA_lid_9"/>
    <property type="match status" value="1"/>
</dbReference>
<keyword evidence="3 7" id="KW-0547">Nucleotide-binding</keyword>
<comment type="similarity">
    <text evidence="1 7">Belongs to the ClpA/ClpB family.</text>
</comment>
<keyword evidence="12" id="KW-1185">Reference proteome</keyword>
<dbReference type="Gene3D" id="1.10.8.60">
    <property type="match status" value="1"/>
</dbReference>
<feature type="compositionally biased region" description="Low complexity" evidence="9">
    <location>
        <begin position="76"/>
        <end position="87"/>
    </location>
</feature>
<dbReference type="GO" id="GO:0005524">
    <property type="term" value="F:ATP binding"/>
    <property type="evidence" value="ECO:0007669"/>
    <property type="project" value="UniProtKB-KW"/>
</dbReference>
<dbReference type="Proteomes" id="UP000247498">
    <property type="component" value="Unassembled WGS sequence"/>
</dbReference>
<evidence type="ECO:0000313" key="12">
    <source>
        <dbReference type="Proteomes" id="UP000247498"/>
    </source>
</evidence>
<dbReference type="SMART" id="SM01086">
    <property type="entry name" value="ClpB_D2-small"/>
    <property type="match status" value="1"/>
</dbReference>
<dbReference type="GO" id="GO:0005737">
    <property type="term" value="C:cytoplasm"/>
    <property type="evidence" value="ECO:0007669"/>
    <property type="project" value="InterPro"/>
</dbReference>
<feature type="region of interest" description="Disordered" evidence="9">
    <location>
        <begin position="71"/>
        <end position="96"/>
    </location>
</feature>
<evidence type="ECO:0000256" key="6">
    <source>
        <dbReference type="PROSITE-ProRule" id="PRU01251"/>
    </source>
</evidence>
<dbReference type="OrthoDB" id="47330at2759"/>
<dbReference type="Gene3D" id="3.40.50.300">
    <property type="entry name" value="P-loop containing nucleotide triphosphate hydrolases"/>
    <property type="match status" value="3"/>
</dbReference>
<sequence>MRLQGSFARTAAQQRPASAPARAPVAPAAALRPLATAAARRAPLSAALAPRALAPLGAAAAAAWRAPDLHSRPGRRAVSASAAAPDAAGGGGGRRITQNEFTEKAWQAVVAAPEIATSYSQQIVETEHLLKALLEQPNGLARRIVSKAGSDPSRLLDKADDYIRRQPRQSGSTAQQVLGRHLEGAVTRAMEFKSKMGDSFVSVEHLVLGLAEDPRFGEALFKAEGLTKAKLDEAVKEVRGSNKVMDQDPEGKYEALSKYARDLTAAARDGKLDPVIGRDDQIRRCIQILSRRTKNNPCLIGEPGVGKTAVAEGLAQRIVSNDVPAALQGRTLMSLDMGSLIAGAKYRGEFEDRLKAVIKEVTDSNGRVILFIDEIHTVVGAGATGGAMDAGNLLKPMLGRGELRCIGATTLDEYRKYIEKDPALERRFQQVYVDAPSVAQTVSILRGLRERYELHHGVRISDNALVEAATLSDRYIADRFLPDKAIDLVDEAAAKLKMEITSKPTALDEVDRRVLQLEMERLSLTKAAPNDRGAAARLGALDNELKGLKEKQAGITEMWQAEKGEMTKLQAIKEEIERVNLEVQQAERDYDLNRAAELKYGTLNELQRQLKAAEAALAARAGGERLLKEEVTEADVAEVISRWTGIPVTKLAQSEREKLLRLGDELHKRVVGQEEAVSKVAEAIQRSRAGLSDPNRPIASFMFLGPTGVGKTELAKALAQQMFDTEDAIVRIDMSEYMEKHSVSRLIGAPPGYVGFDEGGQLTEAVRRRPYCVLLFDEVEKAHADVFNVLLQILDDGRVTDSQGRTISFKNAVIILTSNLGSGALLEAELAGGREGAREAVMGAVRGHFRPEFVNRIDEFIIFDPLRLDQIKGIVRLQVERVAQRLASSRKMRLSLTDAAAEALAAAGFEPMYGARPVKRAVTQLLETPIARAILAEEFVAEDTIEVDADPDNPGRVVLRKGARAAASVDGVPAAAAA</sequence>
<dbReference type="PANTHER" id="PTHR11638:SF18">
    <property type="entry name" value="HEAT SHOCK PROTEIN 104"/>
    <property type="match status" value="1"/>
</dbReference>
<dbReference type="Pfam" id="PF02861">
    <property type="entry name" value="Clp_N"/>
    <property type="match status" value="1"/>
</dbReference>
<dbReference type="Pfam" id="PF00004">
    <property type="entry name" value="AAA"/>
    <property type="match status" value="1"/>
</dbReference>
<dbReference type="Gene3D" id="1.10.1780.10">
    <property type="entry name" value="Clp, N-terminal domain"/>
    <property type="match status" value="1"/>
</dbReference>
<name>A0A2V0P3H7_9CHLO</name>
<dbReference type="InterPro" id="IPR018368">
    <property type="entry name" value="ClpA/B_CS1"/>
</dbReference>
<keyword evidence="2 6" id="KW-0677">Repeat</keyword>
<dbReference type="NCBIfam" id="TIGR03346">
    <property type="entry name" value="chaperone_ClpB"/>
    <property type="match status" value="1"/>
</dbReference>
<dbReference type="InParanoid" id="A0A2V0P3H7"/>
<dbReference type="FunFam" id="3.40.50.300:FF:000010">
    <property type="entry name" value="Chaperone clpB 1, putative"/>
    <property type="match status" value="1"/>
</dbReference>
<dbReference type="InterPro" id="IPR041546">
    <property type="entry name" value="ClpA/ClpB_AAA_lid"/>
</dbReference>
<dbReference type="PANTHER" id="PTHR11638">
    <property type="entry name" value="ATP-DEPENDENT CLP PROTEASE"/>
    <property type="match status" value="1"/>
</dbReference>
<dbReference type="GO" id="GO:0042026">
    <property type="term" value="P:protein refolding"/>
    <property type="evidence" value="ECO:0007669"/>
    <property type="project" value="InterPro"/>
</dbReference>
<dbReference type="InterPro" id="IPR004176">
    <property type="entry name" value="Clp_R_N"/>
</dbReference>
<dbReference type="EMBL" id="BDRX01000048">
    <property type="protein sequence ID" value="GBF94139.1"/>
    <property type="molecule type" value="Genomic_DNA"/>
</dbReference>
<dbReference type="InterPro" id="IPR003593">
    <property type="entry name" value="AAA+_ATPase"/>
</dbReference>
<evidence type="ECO:0000256" key="7">
    <source>
        <dbReference type="RuleBase" id="RU004432"/>
    </source>
</evidence>
<comment type="caution">
    <text evidence="11">The sequence shown here is derived from an EMBL/GenBank/DDBJ whole genome shotgun (WGS) entry which is preliminary data.</text>
</comment>
<dbReference type="InterPro" id="IPR019489">
    <property type="entry name" value="Clp_ATPase_C"/>
</dbReference>
<dbReference type="FunFam" id="3.40.50.300:FF:000025">
    <property type="entry name" value="ATP-dependent Clp protease subunit"/>
    <property type="match status" value="1"/>
</dbReference>
<dbReference type="SUPFAM" id="SSF52540">
    <property type="entry name" value="P-loop containing nucleoside triphosphate hydrolases"/>
    <property type="match status" value="2"/>
</dbReference>
<proteinExistence type="inferred from homology"/>
<dbReference type="FunCoup" id="A0A2V0P3H7">
    <property type="interactions" value="591"/>
</dbReference>
<dbReference type="SMART" id="SM00382">
    <property type="entry name" value="AAA"/>
    <property type="match status" value="2"/>
</dbReference>
<dbReference type="STRING" id="307507.A0A2V0P3H7"/>
<organism evidence="11 12">
    <name type="scientific">Raphidocelis subcapitata</name>
    <dbReference type="NCBI Taxonomy" id="307507"/>
    <lineage>
        <taxon>Eukaryota</taxon>
        <taxon>Viridiplantae</taxon>
        <taxon>Chlorophyta</taxon>
        <taxon>core chlorophytes</taxon>
        <taxon>Chlorophyceae</taxon>
        <taxon>CS clade</taxon>
        <taxon>Sphaeropleales</taxon>
        <taxon>Selenastraceae</taxon>
        <taxon>Raphidocelis</taxon>
    </lineage>
</organism>
<dbReference type="InterPro" id="IPR036628">
    <property type="entry name" value="Clp_N_dom_sf"/>
</dbReference>
<dbReference type="PRINTS" id="PR00300">
    <property type="entry name" value="CLPPROTEASEA"/>
</dbReference>
<dbReference type="Pfam" id="PF10431">
    <property type="entry name" value="ClpB_D2-small"/>
    <property type="match status" value="1"/>
</dbReference>
<feature type="domain" description="Clp R" evidence="10">
    <location>
        <begin position="96"/>
        <end position="241"/>
    </location>
</feature>
<keyword evidence="4 7" id="KW-0067">ATP-binding</keyword>
<reference evidence="11 12" key="1">
    <citation type="journal article" date="2018" name="Sci. Rep.">
        <title>Raphidocelis subcapitata (=Pseudokirchneriella subcapitata) provides an insight into genome evolution and environmental adaptations in the Sphaeropleales.</title>
        <authorList>
            <person name="Suzuki S."/>
            <person name="Yamaguchi H."/>
            <person name="Nakajima N."/>
            <person name="Kawachi M."/>
        </authorList>
    </citation>
    <scope>NUCLEOTIDE SEQUENCE [LARGE SCALE GENOMIC DNA]</scope>
    <source>
        <strain evidence="11 12">NIES-35</strain>
    </source>
</reference>
<dbReference type="GO" id="GO:0016887">
    <property type="term" value="F:ATP hydrolysis activity"/>
    <property type="evidence" value="ECO:0007669"/>
    <property type="project" value="InterPro"/>
</dbReference>
<evidence type="ECO:0000256" key="2">
    <source>
        <dbReference type="ARBA" id="ARBA00022737"/>
    </source>
</evidence>
<gene>
    <name evidence="11" type="ORF">Rsub_07126</name>
</gene>
<dbReference type="AlphaFoldDB" id="A0A2V0P3H7"/>